<evidence type="ECO:0000256" key="9">
    <source>
        <dbReference type="ARBA" id="ARBA00022723"/>
    </source>
</evidence>
<dbReference type="SUPFAM" id="SSF55658">
    <property type="entry name" value="L9 N-domain-like"/>
    <property type="match status" value="1"/>
</dbReference>
<keyword evidence="11 15" id="KW-0378">Hydrolase</keyword>
<organism evidence="19 20">
    <name type="scientific">Orycteropus afer afer</name>
    <dbReference type="NCBI Taxonomy" id="1230840"/>
    <lineage>
        <taxon>Eukaryota</taxon>
        <taxon>Metazoa</taxon>
        <taxon>Chordata</taxon>
        <taxon>Craniata</taxon>
        <taxon>Vertebrata</taxon>
        <taxon>Euteleostomi</taxon>
        <taxon>Mammalia</taxon>
        <taxon>Eutheria</taxon>
        <taxon>Afrotheria</taxon>
        <taxon>Tubulidentata</taxon>
        <taxon>Orycteropodidae</taxon>
        <taxon>Orycteropus</taxon>
    </lineage>
</organism>
<dbReference type="InterPro" id="IPR050092">
    <property type="entry name" value="RNase_H"/>
</dbReference>
<evidence type="ECO:0000256" key="8">
    <source>
        <dbReference type="ARBA" id="ARBA00022722"/>
    </source>
</evidence>
<evidence type="ECO:0000256" key="10">
    <source>
        <dbReference type="ARBA" id="ARBA00022759"/>
    </source>
</evidence>
<evidence type="ECO:0000256" key="6">
    <source>
        <dbReference type="ARBA" id="ARBA00012180"/>
    </source>
</evidence>
<dbReference type="PROSITE" id="PS50879">
    <property type="entry name" value="RNASE_H_1"/>
    <property type="match status" value="1"/>
</dbReference>
<dbReference type="FunFam" id="3.40.970.10:FF:000001">
    <property type="entry name" value="Ribonuclease H1"/>
    <property type="match status" value="1"/>
</dbReference>
<evidence type="ECO:0000256" key="3">
    <source>
        <dbReference type="ARBA" id="ARBA00004496"/>
    </source>
</evidence>
<comment type="catalytic activity">
    <reaction evidence="1 15">
        <text>Endonucleolytic cleavage to 5'-phosphomonoester.</text>
        <dbReference type="EC" id="3.1.26.4"/>
    </reaction>
</comment>
<dbReference type="GO" id="GO:0003676">
    <property type="term" value="F:nucleic acid binding"/>
    <property type="evidence" value="ECO:0007669"/>
    <property type="project" value="UniProtKB-UniRule"/>
</dbReference>
<proteinExistence type="inferred from homology"/>
<dbReference type="PANTHER" id="PTHR10642:SF26">
    <property type="entry name" value="RIBONUCLEASE H1"/>
    <property type="match status" value="1"/>
</dbReference>
<protein>
    <recommendedName>
        <fullName evidence="14 15">Ribonuclease H1</fullName>
        <shortName evidence="15">RNase H1</shortName>
        <ecNumber evidence="6 15">3.1.26.4</ecNumber>
    </recommendedName>
</protein>
<keyword evidence="8 15" id="KW-0540">Nuclease</keyword>
<evidence type="ECO:0000256" key="4">
    <source>
        <dbReference type="ARBA" id="ARBA00005300"/>
    </source>
</evidence>
<keyword evidence="7" id="KW-0963">Cytoplasm</keyword>
<evidence type="ECO:0000259" key="18">
    <source>
        <dbReference type="PROSITE" id="PS50879"/>
    </source>
</evidence>
<keyword evidence="10 15" id="KW-0255">Endonuclease</keyword>
<dbReference type="GO" id="GO:0005739">
    <property type="term" value="C:mitochondrion"/>
    <property type="evidence" value="ECO:0007669"/>
    <property type="project" value="UniProtKB-ARBA"/>
</dbReference>
<dbReference type="InterPro" id="IPR017067">
    <property type="entry name" value="RNase_H1_euk"/>
</dbReference>
<keyword evidence="19" id="KW-1185">Reference proteome</keyword>
<dbReference type="FunFam" id="3.30.420.10:FF:000049">
    <property type="entry name" value="Ribonuclease H1"/>
    <property type="match status" value="1"/>
</dbReference>
<keyword evidence="9 15" id="KW-0479">Metal-binding</keyword>
<dbReference type="GO" id="GO:0004523">
    <property type="term" value="F:RNA-DNA hybrid ribonuclease activity"/>
    <property type="evidence" value="ECO:0007669"/>
    <property type="project" value="UniProtKB-UniRule"/>
</dbReference>
<dbReference type="InterPro" id="IPR009027">
    <property type="entry name" value="Ribosomal_bL9/RNase_H1_N"/>
</dbReference>
<comment type="function">
    <text evidence="13">Endonuclease that specifically degrades the RNA of RNA-DNA hybrids. Plays a role in RNA polymerase II (RNAp II) transcription termination by degrading R-loop RNA-DNA hybrid formation at G-rich pause sites located downstream of the poly(A) site and behind the elongating RNAp II.</text>
</comment>
<comment type="subcellular location">
    <subcellularLocation>
        <location evidence="3">Cytoplasm</location>
    </subcellularLocation>
</comment>
<dbReference type="Proteomes" id="UP000694850">
    <property type="component" value="Unplaced"/>
</dbReference>
<dbReference type="AlphaFoldDB" id="A0A8B7B807"/>
<evidence type="ECO:0000313" key="20">
    <source>
        <dbReference type="RefSeq" id="XP_007956084.1"/>
    </source>
</evidence>
<dbReference type="CDD" id="cd09280">
    <property type="entry name" value="RNase_HI_eukaryote_like"/>
    <property type="match status" value="1"/>
</dbReference>
<dbReference type="OrthoDB" id="407198at2759"/>
<evidence type="ECO:0000256" key="12">
    <source>
        <dbReference type="ARBA" id="ARBA00022842"/>
    </source>
</evidence>
<evidence type="ECO:0000256" key="17">
    <source>
        <dbReference type="SAM" id="SignalP"/>
    </source>
</evidence>
<gene>
    <name evidence="20" type="primary">LOC103211915</name>
</gene>
<comment type="cofactor">
    <cofactor evidence="2 15">
        <name>Mg(2+)</name>
        <dbReference type="ChEBI" id="CHEBI:18420"/>
    </cofactor>
</comment>
<dbReference type="GO" id="GO:0043137">
    <property type="term" value="P:DNA replication, removal of RNA primer"/>
    <property type="evidence" value="ECO:0007669"/>
    <property type="project" value="TreeGrafter"/>
</dbReference>
<dbReference type="InterPro" id="IPR012337">
    <property type="entry name" value="RNaseH-like_sf"/>
</dbReference>
<dbReference type="Gene3D" id="3.30.420.10">
    <property type="entry name" value="Ribonuclease H-like superfamily/Ribonuclease H"/>
    <property type="match status" value="1"/>
</dbReference>
<sequence>MTKLFFLAHRVALATVSYSRCGSGGLGMFYAVRRGRKTGVFLTWNECRTQVDRFPAARFKKFASEDEAWAFVRNSVSPDGSEGQKNRHAQESQVKTNKRLREEDENSEPCAKHVKQNTESIPSVSKDRFSYMGEFVVVYTDGCCSSNGRNRARAGIGVYWGPGHPLNVGIRLPGRQTNQRAEIHATCKAIEQAKAQNISKLVLYTDSMFTINGITNWVPGWKKNGWRTSTGKEVINKEDFVQLDKLTQDMDIQWMHVPGHSGFLGNEEADRLAREGAKQSEA</sequence>
<feature type="domain" description="RNase H type-1" evidence="18">
    <location>
        <begin position="132"/>
        <end position="278"/>
    </location>
</feature>
<feature type="chain" id="PRO_5034340221" description="Ribonuclease H1" evidence="17">
    <location>
        <begin position="20"/>
        <end position="282"/>
    </location>
</feature>
<evidence type="ECO:0000256" key="16">
    <source>
        <dbReference type="SAM" id="MobiDB-lite"/>
    </source>
</evidence>
<dbReference type="Pfam" id="PF01693">
    <property type="entry name" value="Cauli_VI"/>
    <property type="match status" value="1"/>
</dbReference>
<evidence type="ECO:0000256" key="15">
    <source>
        <dbReference type="PIRNR" id="PIRNR036852"/>
    </source>
</evidence>
<keyword evidence="12 15" id="KW-0460">Magnesium</keyword>
<dbReference type="GO" id="GO:0000287">
    <property type="term" value="F:magnesium ion binding"/>
    <property type="evidence" value="ECO:0007669"/>
    <property type="project" value="UniProtKB-UniRule"/>
</dbReference>
<evidence type="ECO:0000256" key="14">
    <source>
        <dbReference type="ARBA" id="ARBA00068459"/>
    </source>
</evidence>
<dbReference type="PIRSF" id="PIRSF036852">
    <property type="entry name" value="Ribonuclease_H1_euk"/>
    <property type="match status" value="1"/>
</dbReference>
<evidence type="ECO:0000256" key="13">
    <source>
        <dbReference type="ARBA" id="ARBA00059147"/>
    </source>
</evidence>
<dbReference type="InterPro" id="IPR037056">
    <property type="entry name" value="RNase_H1_N_sf"/>
</dbReference>
<comment type="subunit">
    <text evidence="5">Monomer.</text>
</comment>
<keyword evidence="17" id="KW-0732">Signal</keyword>
<evidence type="ECO:0000256" key="1">
    <source>
        <dbReference type="ARBA" id="ARBA00000077"/>
    </source>
</evidence>
<evidence type="ECO:0000256" key="7">
    <source>
        <dbReference type="ARBA" id="ARBA00022490"/>
    </source>
</evidence>
<evidence type="ECO:0000256" key="5">
    <source>
        <dbReference type="ARBA" id="ARBA00011245"/>
    </source>
</evidence>
<dbReference type="SUPFAM" id="SSF53098">
    <property type="entry name" value="Ribonuclease H-like"/>
    <property type="match status" value="1"/>
</dbReference>
<dbReference type="GeneID" id="103211915"/>
<accession>A0A8B7B807</accession>
<reference evidence="20" key="1">
    <citation type="submission" date="2025-08" db="UniProtKB">
        <authorList>
            <consortium name="RefSeq"/>
        </authorList>
    </citation>
    <scope>IDENTIFICATION</scope>
</reference>
<evidence type="ECO:0000256" key="2">
    <source>
        <dbReference type="ARBA" id="ARBA00001946"/>
    </source>
</evidence>
<dbReference type="PANTHER" id="PTHR10642">
    <property type="entry name" value="RIBONUCLEASE H1"/>
    <property type="match status" value="1"/>
</dbReference>
<dbReference type="RefSeq" id="XP_007956084.1">
    <property type="nucleotide sequence ID" value="XM_007957893.1"/>
</dbReference>
<dbReference type="InterPro" id="IPR002156">
    <property type="entry name" value="RNaseH_domain"/>
</dbReference>
<evidence type="ECO:0000256" key="11">
    <source>
        <dbReference type="ARBA" id="ARBA00022801"/>
    </source>
</evidence>
<dbReference type="InterPro" id="IPR011320">
    <property type="entry name" value="RNase_H1_N"/>
</dbReference>
<comment type="similarity">
    <text evidence="4 15">Belongs to the RNase H family.</text>
</comment>
<name>A0A8B7B807_ORYAF</name>
<dbReference type="Pfam" id="PF00075">
    <property type="entry name" value="RNase_H"/>
    <property type="match status" value="1"/>
</dbReference>
<dbReference type="InterPro" id="IPR036397">
    <property type="entry name" value="RNaseH_sf"/>
</dbReference>
<dbReference type="EC" id="3.1.26.4" evidence="6 15"/>
<evidence type="ECO:0000313" key="19">
    <source>
        <dbReference type="Proteomes" id="UP000694850"/>
    </source>
</evidence>
<dbReference type="Gene3D" id="3.40.970.10">
    <property type="entry name" value="Ribonuclease H1, N-terminal domain"/>
    <property type="match status" value="1"/>
</dbReference>
<feature type="signal peptide" evidence="17">
    <location>
        <begin position="1"/>
        <end position="19"/>
    </location>
</feature>
<feature type="region of interest" description="Disordered" evidence="16">
    <location>
        <begin position="75"/>
        <end position="119"/>
    </location>
</feature>